<dbReference type="EMBL" id="DWWN01000033">
    <property type="protein sequence ID" value="HJC45380.1"/>
    <property type="molecule type" value="Genomic_DNA"/>
</dbReference>
<keyword evidence="1 4" id="KW-0645">Protease</keyword>
<proteinExistence type="inferred from homology"/>
<dbReference type="AlphaFoldDB" id="A0A9D2P9L8"/>
<dbReference type="PANTHER" id="PTHR10363:SF2">
    <property type="entry name" value="BLEOMYCIN HYDROLASE"/>
    <property type="match status" value="1"/>
</dbReference>
<dbReference type="Gene3D" id="3.90.70.10">
    <property type="entry name" value="Cysteine proteinases"/>
    <property type="match status" value="1"/>
</dbReference>
<comment type="caution">
    <text evidence="6">The sequence shown here is derived from an EMBL/GenBank/DDBJ whole genome shotgun (WGS) entry which is preliminary data.</text>
</comment>
<feature type="active site" evidence="5">
    <location>
        <position position="362"/>
    </location>
</feature>
<evidence type="ECO:0000313" key="7">
    <source>
        <dbReference type="Proteomes" id="UP000823906"/>
    </source>
</evidence>
<evidence type="ECO:0000256" key="3">
    <source>
        <dbReference type="ARBA" id="ARBA00022807"/>
    </source>
</evidence>
<keyword evidence="2 4" id="KW-0378">Hydrolase</keyword>
<evidence type="ECO:0000256" key="2">
    <source>
        <dbReference type="ARBA" id="ARBA00022801"/>
    </source>
</evidence>
<dbReference type="GO" id="GO:0009636">
    <property type="term" value="P:response to toxic substance"/>
    <property type="evidence" value="ECO:0007669"/>
    <property type="project" value="TreeGrafter"/>
</dbReference>
<keyword evidence="3 4" id="KW-0788">Thiol protease</keyword>
<dbReference type="SUPFAM" id="SSF54001">
    <property type="entry name" value="Cysteine proteinases"/>
    <property type="match status" value="1"/>
</dbReference>
<reference evidence="6" key="2">
    <citation type="submission" date="2021-04" db="EMBL/GenBank/DDBJ databases">
        <authorList>
            <person name="Gilroy R."/>
        </authorList>
    </citation>
    <scope>NUCLEOTIDE SEQUENCE</scope>
    <source>
        <strain evidence="6">ChiSjej5B23-2810</strain>
    </source>
</reference>
<evidence type="ECO:0000256" key="4">
    <source>
        <dbReference type="PIRNR" id="PIRNR005700"/>
    </source>
</evidence>
<dbReference type="CDD" id="cd00585">
    <property type="entry name" value="Peptidase_C1B"/>
    <property type="match status" value="1"/>
</dbReference>
<dbReference type="GO" id="GO:0005737">
    <property type="term" value="C:cytoplasm"/>
    <property type="evidence" value="ECO:0007669"/>
    <property type="project" value="TreeGrafter"/>
</dbReference>
<dbReference type="PIRSF" id="PIRSF005700">
    <property type="entry name" value="PepC"/>
    <property type="match status" value="1"/>
</dbReference>
<reference evidence="6" key="1">
    <citation type="journal article" date="2021" name="PeerJ">
        <title>Extensive microbial diversity within the chicken gut microbiome revealed by metagenomics and culture.</title>
        <authorList>
            <person name="Gilroy R."/>
            <person name="Ravi A."/>
            <person name="Getino M."/>
            <person name="Pursley I."/>
            <person name="Horton D.L."/>
            <person name="Alikhan N.F."/>
            <person name="Baker D."/>
            <person name="Gharbi K."/>
            <person name="Hall N."/>
            <person name="Watson M."/>
            <person name="Adriaenssens E.M."/>
            <person name="Foster-Nyarko E."/>
            <person name="Jarju S."/>
            <person name="Secka A."/>
            <person name="Antonio M."/>
            <person name="Oren A."/>
            <person name="Chaudhuri R.R."/>
            <person name="La Ragione R."/>
            <person name="Hildebrand F."/>
            <person name="Pallen M.J."/>
        </authorList>
    </citation>
    <scope>NUCLEOTIDE SEQUENCE</scope>
    <source>
        <strain evidence="6">ChiSjej5B23-2810</strain>
    </source>
</reference>
<dbReference type="InterPro" id="IPR000169">
    <property type="entry name" value="Pept_cys_AS"/>
</dbReference>
<dbReference type="Proteomes" id="UP000823906">
    <property type="component" value="Unassembled WGS sequence"/>
</dbReference>
<name>A0A9D2P9L8_9FIRM</name>
<protein>
    <recommendedName>
        <fullName evidence="4">Aminopeptidase</fullName>
    </recommendedName>
</protein>
<sequence>MKNARPITPEMIAAFKASYDADREARVLTAAASHSPLGKAAMDPMAAARLENSFSVEVKTRGITAQQHSGRCWLFASMNVMREIVAEKCNLEKFELSGNWLGFWDKFEKINFFLESVLDCTELPVADRTLDWVLNGISDGGQWDMMVSIVKKYGIVPASVMPETAQSCNTAELMRLLNTKLRKDAIELRALAAAGGDTAARKDEMLAELFKALCICFGRPVDRFDFAYTDKDGVYHVDRGMTPVSFYEKYIGLALEDYVSVIHAPTADKPFGKTYTVKYLGNVVEGRVRHLNLPMEELKALAVAQLKAGEPVWFGSDCGKFGNRDDGIWDPDSFVYGELLGGLDLGLTKAERLDYRDSAMNHAMVLCGVNLDENGRPDRWKIENSWGETAGRKGYFVASDSWFDQFVYQAVVHKRFLSDEQRQALSAEPIELAPWDPMGSLA</sequence>
<evidence type="ECO:0000313" key="6">
    <source>
        <dbReference type="EMBL" id="HJC45380.1"/>
    </source>
</evidence>
<dbReference type="Pfam" id="PF03051">
    <property type="entry name" value="Peptidase_C1_2"/>
    <property type="match status" value="1"/>
</dbReference>
<feature type="active site" evidence="5">
    <location>
        <position position="72"/>
    </location>
</feature>
<dbReference type="PROSITE" id="PS00139">
    <property type="entry name" value="THIOL_PROTEASE_CYS"/>
    <property type="match status" value="1"/>
</dbReference>
<dbReference type="GO" id="GO:0043418">
    <property type="term" value="P:homocysteine catabolic process"/>
    <property type="evidence" value="ECO:0007669"/>
    <property type="project" value="TreeGrafter"/>
</dbReference>
<dbReference type="InterPro" id="IPR004134">
    <property type="entry name" value="Peptidase_C1B"/>
</dbReference>
<dbReference type="InterPro" id="IPR038765">
    <property type="entry name" value="Papain-like_cys_pep_sf"/>
</dbReference>
<feature type="active site" evidence="5">
    <location>
        <position position="384"/>
    </location>
</feature>
<dbReference type="GO" id="GO:0006508">
    <property type="term" value="P:proteolysis"/>
    <property type="evidence" value="ECO:0007669"/>
    <property type="project" value="UniProtKB-KW"/>
</dbReference>
<organism evidence="6 7">
    <name type="scientific">Candidatus Faecalibacterium faecigallinarum</name>
    <dbReference type="NCBI Taxonomy" id="2838577"/>
    <lineage>
        <taxon>Bacteria</taxon>
        <taxon>Bacillati</taxon>
        <taxon>Bacillota</taxon>
        <taxon>Clostridia</taxon>
        <taxon>Eubacteriales</taxon>
        <taxon>Oscillospiraceae</taxon>
        <taxon>Faecalibacterium</taxon>
    </lineage>
</organism>
<dbReference type="GO" id="GO:0070005">
    <property type="term" value="F:cysteine-type aminopeptidase activity"/>
    <property type="evidence" value="ECO:0007669"/>
    <property type="project" value="InterPro"/>
</dbReference>
<comment type="similarity">
    <text evidence="4">Belongs to the peptidase C1 family.</text>
</comment>
<dbReference type="PANTHER" id="PTHR10363">
    <property type="entry name" value="BLEOMYCIN HYDROLASE"/>
    <property type="match status" value="1"/>
</dbReference>
<gene>
    <name evidence="6" type="ORF">H9703_04490</name>
</gene>
<evidence type="ECO:0000256" key="5">
    <source>
        <dbReference type="PIRSR" id="PIRSR005700-1"/>
    </source>
</evidence>
<evidence type="ECO:0000256" key="1">
    <source>
        <dbReference type="ARBA" id="ARBA00022670"/>
    </source>
</evidence>
<keyword evidence="4" id="KW-0031">Aminopeptidase</keyword>
<accession>A0A9D2P9L8</accession>